<dbReference type="GO" id="GO:0032982">
    <property type="term" value="C:myosin filament"/>
    <property type="evidence" value="ECO:0007669"/>
    <property type="project" value="UniProtKB-KW"/>
</dbReference>
<evidence type="ECO:0000259" key="4">
    <source>
        <dbReference type="Pfam" id="PF07679"/>
    </source>
</evidence>
<dbReference type="Proteomes" id="UP000314294">
    <property type="component" value="Unassembled WGS sequence"/>
</dbReference>
<evidence type="ECO:0000256" key="1">
    <source>
        <dbReference type="ARBA" id="ARBA00022433"/>
    </source>
</evidence>
<dbReference type="InterPro" id="IPR013783">
    <property type="entry name" value="Ig-like_fold"/>
</dbReference>
<dbReference type="AlphaFoldDB" id="A0A4Z2FYU7"/>
<evidence type="ECO:0000313" key="5">
    <source>
        <dbReference type="EMBL" id="TNN45883.1"/>
    </source>
</evidence>
<dbReference type="Gene3D" id="2.60.40.10">
    <property type="entry name" value="Immunoglobulins"/>
    <property type="match status" value="1"/>
</dbReference>
<evidence type="ECO:0000256" key="2">
    <source>
        <dbReference type="ARBA" id="ARBA00022889"/>
    </source>
</evidence>
<feature type="domain" description="Immunoglobulin I-set" evidence="4">
    <location>
        <begin position="7"/>
        <end position="56"/>
    </location>
</feature>
<keyword evidence="1" id="KW-0787">Thick filament</keyword>
<protein>
    <submittedName>
        <fullName evidence="5">Myosin-binding protein H</fullName>
    </submittedName>
</protein>
<dbReference type="GO" id="GO:0007155">
    <property type="term" value="P:cell adhesion"/>
    <property type="evidence" value="ECO:0007669"/>
    <property type="project" value="UniProtKB-KW"/>
</dbReference>
<gene>
    <name evidence="5" type="primary">Mybph</name>
    <name evidence="5" type="ORF">EYF80_043915</name>
</gene>
<evidence type="ECO:0000313" key="6">
    <source>
        <dbReference type="Proteomes" id="UP000314294"/>
    </source>
</evidence>
<keyword evidence="6" id="KW-1185">Reference proteome</keyword>
<dbReference type="OrthoDB" id="6107607at2759"/>
<comment type="caution">
    <text evidence="5">The sequence shown here is derived from an EMBL/GenBank/DDBJ whole genome shotgun (WGS) entry which is preliminary data.</text>
</comment>
<dbReference type="SUPFAM" id="SSF48726">
    <property type="entry name" value="Immunoglobulin"/>
    <property type="match status" value="1"/>
</dbReference>
<dbReference type="FunFam" id="2.60.40.10:FF:000557">
    <property type="entry name" value="Myosin binding protein Ha"/>
    <property type="match status" value="1"/>
</dbReference>
<proteinExistence type="predicted"/>
<keyword evidence="2" id="KW-0130">Cell adhesion</keyword>
<dbReference type="EMBL" id="SRLO01000818">
    <property type="protein sequence ID" value="TNN45883.1"/>
    <property type="molecule type" value="Genomic_DNA"/>
</dbReference>
<keyword evidence="3" id="KW-0514">Muscle protein</keyword>
<reference evidence="5 6" key="1">
    <citation type="submission" date="2019-03" db="EMBL/GenBank/DDBJ databases">
        <title>First draft genome of Liparis tanakae, snailfish: a comprehensive survey of snailfish specific genes.</title>
        <authorList>
            <person name="Kim W."/>
            <person name="Song I."/>
            <person name="Jeong J.-H."/>
            <person name="Kim D."/>
            <person name="Kim S."/>
            <person name="Ryu S."/>
            <person name="Song J.Y."/>
            <person name="Lee S.K."/>
        </authorList>
    </citation>
    <scope>NUCLEOTIDE SEQUENCE [LARGE SCALE GENOMIC DNA]</scope>
    <source>
        <tissue evidence="5">Muscle</tissue>
    </source>
</reference>
<sequence length="68" mass="7413">MKNQMIIGDDPKYRQICVQGICSLEIRKPGNYDGGVYSCKAKNSHGEAVVSCKLEVKQPAVAADAEKK</sequence>
<dbReference type="InterPro" id="IPR036179">
    <property type="entry name" value="Ig-like_dom_sf"/>
</dbReference>
<dbReference type="Pfam" id="PF07679">
    <property type="entry name" value="I-set"/>
    <property type="match status" value="1"/>
</dbReference>
<name>A0A4Z2FYU7_9TELE</name>
<dbReference type="InterPro" id="IPR013098">
    <property type="entry name" value="Ig_I-set"/>
</dbReference>
<evidence type="ECO:0000256" key="3">
    <source>
        <dbReference type="ARBA" id="ARBA00023179"/>
    </source>
</evidence>
<organism evidence="5 6">
    <name type="scientific">Liparis tanakae</name>
    <name type="common">Tanaka's snailfish</name>
    <dbReference type="NCBI Taxonomy" id="230148"/>
    <lineage>
        <taxon>Eukaryota</taxon>
        <taxon>Metazoa</taxon>
        <taxon>Chordata</taxon>
        <taxon>Craniata</taxon>
        <taxon>Vertebrata</taxon>
        <taxon>Euteleostomi</taxon>
        <taxon>Actinopterygii</taxon>
        <taxon>Neopterygii</taxon>
        <taxon>Teleostei</taxon>
        <taxon>Neoteleostei</taxon>
        <taxon>Acanthomorphata</taxon>
        <taxon>Eupercaria</taxon>
        <taxon>Perciformes</taxon>
        <taxon>Cottioidei</taxon>
        <taxon>Cottales</taxon>
        <taxon>Liparidae</taxon>
        <taxon>Liparis</taxon>
    </lineage>
</organism>
<accession>A0A4Z2FYU7</accession>